<dbReference type="EMBL" id="CAUJNA010003261">
    <property type="protein sequence ID" value="CAJ1397295.1"/>
    <property type="molecule type" value="Genomic_DNA"/>
</dbReference>
<keyword evidence="3" id="KW-1185">Reference proteome</keyword>
<evidence type="ECO:0000313" key="3">
    <source>
        <dbReference type="Proteomes" id="UP001178507"/>
    </source>
</evidence>
<dbReference type="AlphaFoldDB" id="A0AA36N3J0"/>
<organism evidence="2 3">
    <name type="scientific">Effrenium voratum</name>
    <dbReference type="NCBI Taxonomy" id="2562239"/>
    <lineage>
        <taxon>Eukaryota</taxon>
        <taxon>Sar</taxon>
        <taxon>Alveolata</taxon>
        <taxon>Dinophyceae</taxon>
        <taxon>Suessiales</taxon>
        <taxon>Symbiodiniaceae</taxon>
        <taxon>Effrenium</taxon>
    </lineage>
</organism>
<protein>
    <submittedName>
        <fullName evidence="2">Uncharacterized protein</fullName>
    </submittedName>
</protein>
<comment type="caution">
    <text evidence="2">The sequence shown here is derived from an EMBL/GenBank/DDBJ whole genome shotgun (WGS) entry which is preliminary data.</text>
</comment>
<evidence type="ECO:0000313" key="2">
    <source>
        <dbReference type="EMBL" id="CAJ1397295.1"/>
    </source>
</evidence>
<name>A0AA36N3J0_9DINO</name>
<accession>A0AA36N3J0</accession>
<gene>
    <name evidence="2" type="ORF">EVOR1521_LOCUS21337</name>
</gene>
<keyword evidence="1" id="KW-0175">Coiled coil</keyword>
<dbReference type="Proteomes" id="UP001178507">
    <property type="component" value="Unassembled WGS sequence"/>
</dbReference>
<proteinExistence type="predicted"/>
<feature type="coiled-coil region" evidence="1">
    <location>
        <begin position="80"/>
        <end position="167"/>
    </location>
</feature>
<reference evidence="2" key="1">
    <citation type="submission" date="2023-08" db="EMBL/GenBank/DDBJ databases">
        <authorList>
            <person name="Chen Y."/>
            <person name="Shah S."/>
            <person name="Dougan E. K."/>
            <person name="Thang M."/>
            <person name="Chan C."/>
        </authorList>
    </citation>
    <scope>NUCLEOTIDE SEQUENCE</scope>
</reference>
<evidence type="ECO:0000256" key="1">
    <source>
        <dbReference type="SAM" id="Coils"/>
    </source>
</evidence>
<sequence>MVEAELALGLSQLEAMEDEIQGSDQELVRLLNDQEATLEGLMRLEKEAQTWRGQWDEENAHREVLENELNAAKHHFNGEQVALQATCEKLSTHIEDLEQEIRSASDELVQKRRHFVSREAESSTRQAAAEAHLKESQELLASCRDRLREAADQRARSKSEAENQRAKCVEVIGVLERDLENQVQVLLTVRERYEAMLQNEQKVHTQARFLQMCGLTI</sequence>